<dbReference type="HOGENOM" id="CLU_123859_1_0_5"/>
<proteinExistence type="predicted"/>
<evidence type="ECO:0000313" key="1">
    <source>
        <dbReference type="EMBL" id="EPX86637.1"/>
    </source>
</evidence>
<dbReference type="AlphaFoldDB" id="S9R404"/>
<name>S9R404_9RHOB</name>
<reference evidence="1 2" key="1">
    <citation type="journal article" date="2013" name="Stand. Genomic Sci.">
        <title>Genome sequence of the reddish-pigmented Rubellimicrobium thermophilum type strain (DSM 16684(T)), a member of the Roseobacter clade.</title>
        <authorList>
            <person name="Fiebig A."/>
            <person name="Riedel T."/>
            <person name="Gronow S."/>
            <person name="Petersen J."/>
            <person name="Klenk H.P."/>
            <person name="Goker M."/>
        </authorList>
    </citation>
    <scope>NUCLEOTIDE SEQUENCE [LARGE SCALE GENOMIC DNA]</scope>
    <source>
        <strain evidence="1 2">DSM 16684</strain>
    </source>
</reference>
<sequence>MIRISPARRPAIAVLLALVWAAPVAAEIPPIGRVERITEGLIDTAIAYEIDRRCDSLEGRRLAGLAFLWSLEAHARSLGFSRAEIEAYIDNREEKARLEAIARERLRNMGAVEGEWESYCAVGRAEIAKGSQIGRLLAD</sequence>
<dbReference type="Pfam" id="PF17267">
    <property type="entry name" value="DUF5333"/>
    <property type="match status" value="1"/>
</dbReference>
<keyword evidence="2" id="KW-1185">Reference proteome</keyword>
<evidence type="ECO:0000313" key="2">
    <source>
        <dbReference type="Proteomes" id="UP000015346"/>
    </source>
</evidence>
<evidence type="ECO:0008006" key="3">
    <source>
        <dbReference type="Google" id="ProtNLM"/>
    </source>
</evidence>
<organism evidence="1 2">
    <name type="scientific">Rubellimicrobium thermophilum DSM 16684</name>
    <dbReference type="NCBI Taxonomy" id="1123069"/>
    <lineage>
        <taxon>Bacteria</taxon>
        <taxon>Pseudomonadati</taxon>
        <taxon>Pseudomonadota</taxon>
        <taxon>Alphaproteobacteria</taxon>
        <taxon>Rhodobacterales</taxon>
        <taxon>Roseobacteraceae</taxon>
        <taxon>Rubellimicrobium</taxon>
    </lineage>
</organism>
<dbReference type="OrthoDB" id="7658992at2"/>
<dbReference type="RefSeq" id="WP_021097545.1">
    <property type="nucleotide sequence ID" value="NZ_KE557320.1"/>
</dbReference>
<dbReference type="EMBL" id="AOLV01000010">
    <property type="protein sequence ID" value="EPX86637.1"/>
    <property type="molecule type" value="Genomic_DNA"/>
</dbReference>
<comment type="caution">
    <text evidence="1">The sequence shown here is derived from an EMBL/GenBank/DDBJ whole genome shotgun (WGS) entry which is preliminary data.</text>
</comment>
<gene>
    <name evidence="1" type="ORF">ruthe_01455</name>
</gene>
<dbReference type="Proteomes" id="UP000015346">
    <property type="component" value="Unassembled WGS sequence"/>
</dbReference>
<protein>
    <recommendedName>
        <fullName evidence="3">DUF5333 domain-containing protein</fullName>
    </recommendedName>
</protein>
<dbReference type="STRING" id="1123069.ruthe_01455"/>
<dbReference type="InterPro" id="IPR020349">
    <property type="entry name" value="Uncharacterised_14.7kDa"/>
</dbReference>
<accession>S9R404</accession>